<dbReference type="SUPFAM" id="SSF51735">
    <property type="entry name" value="NAD(P)-binding Rossmann-fold domains"/>
    <property type="match status" value="1"/>
</dbReference>
<dbReference type="InterPro" id="IPR001509">
    <property type="entry name" value="Epimerase_deHydtase"/>
</dbReference>
<keyword evidence="3" id="KW-1133">Transmembrane helix</keyword>
<sequence>MGANEVVFIIGATGFIGSHVVNYTLQAGYKVRLSIRRKEQEQSIRAWLQGRDENVEFVHIPDLAKPGAFQGVLDGIDYIFHLASPLPGKGDDVRKDYVEPAVTGTTAILEQAKRHERIKFVIVVSSILALIPMGGIRKPPVIPKANSGERLKVDITRKFPAGFPGHGMKYGASKILAQQATRDFVAKERPLFKLITFHPTFVLGDSLIQRTFKELDGMNAQLWNSLPSEEPLIPSAFVHVRDVAQAHVAALRNRDSLNTGTEYILSTQPFGWDRVADVVKAEFPQIDVRLRKGPFSQDDWHVDTTLADRDLQIKWRSGEDMVRNVLNQQLALKQKASL</sequence>
<protein>
    <recommendedName>
        <fullName evidence="4">NAD-dependent epimerase/dehydratase domain-containing protein</fullName>
    </recommendedName>
</protein>
<evidence type="ECO:0000256" key="2">
    <source>
        <dbReference type="ARBA" id="ARBA00023445"/>
    </source>
</evidence>
<name>A0A6A6CAZ0_ZASCE</name>
<dbReference type="EMBL" id="ML993605">
    <property type="protein sequence ID" value="KAF2164201.1"/>
    <property type="molecule type" value="Genomic_DNA"/>
</dbReference>
<dbReference type="Gene3D" id="3.40.50.720">
    <property type="entry name" value="NAD(P)-binding Rossmann-like Domain"/>
    <property type="match status" value="1"/>
</dbReference>
<comment type="similarity">
    <text evidence="2">Belongs to the NAD(P)-dependent epimerase/dehydratase family. Dihydroflavonol-4-reductase subfamily.</text>
</comment>
<organism evidence="5 6">
    <name type="scientific">Zasmidium cellare ATCC 36951</name>
    <dbReference type="NCBI Taxonomy" id="1080233"/>
    <lineage>
        <taxon>Eukaryota</taxon>
        <taxon>Fungi</taxon>
        <taxon>Dikarya</taxon>
        <taxon>Ascomycota</taxon>
        <taxon>Pezizomycotina</taxon>
        <taxon>Dothideomycetes</taxon>
        <taxon>Dothideomycetidae</taxon>
        <taxon>Mycosphaerellales</taxon>
        <taxon>Mycosphaerellaceae</taxon>
        <taxon>Zasmidium</taxon>
    </lineage>
</organism>
<dbReference type="GeneID" id="54561013"/>
<gene>
    <name evidence="5" type="ORF">M409DRAFT_25544</name>
</gene>
<feature type="domain" description="NAD-dependent epimerase/dehydratase" evidence="4">
    <location>
        <begin position="7"/>
        <end position="263"/>
    </location>
</feature>
<keyword evidence="6" id="KW-1185">Reference proteome</keyword>
<evidence type="ECO:0000313" key="6">
    <source>
        <dbReference type="Proteomes" id="UP000799537"/>
    </source>
</evidence>
<dbReference type="InterPro" id="IPR050425">
    <property type="entry name" value="NAD(P)_dehydrat-like"/>
</dbReference>
<evidence type="ECO:0000256" key="1">
    <source>
        <dbReference type="ARBA" id="ARBA00023002"/>
    </source>
</evidence>
<keyword evidence="1" id="KW-0560">Oxidoreductase</keyword>
<dbReference type="InterPro" id="IPR036291">
    <property type="entry name" value="NAD(P)-bd_dom_sf"/>
</dbReference>
<evidence type="ECO:0000313" key="5">
    <source>
        <dbReference type="EMBL" id="KAF2164201.1"/>
    </source>
</evidence>
<evidence type="ECO:0000256" key="3">
    <source>
        <dbReference type="SAM" id="Phobius"/>
    </source>
</evidence>
<dbReference type="OrthoDB" id="2735536at2759"/>
<dbReference type="GO" id="GO:0016616">
    <property type="term" value="F:oxidoreductase activity, acting on the CH-OH group of donors, NAD or NADP as acceptor"/>
    <property type="evidence" value="ECO:0007669"/>
    <property type="project" value="TreeGrafter"/>
</dbReference>
<dbReference type="PANTHER" id="PTHR10366">
    <property type="entry name" value="NAD DEPENDENT EPIMERASE/DEHYDRATASE"/>
    <property type="match status" value="1"/>
</dbReference>
<keyword evidence="3" id="KW-0812">Transmembrane</keyword>
<keyword evidence="3" id="KW-0472">Membrane</keyword>
<dbReference type="Pfam" id="PF01370">
    <property type="entry name" value="Epimerase"/>
    <property type="match status" value="1"/>
</dbReference>
<feature type="transmembrane region" description="Helical" evidence="3">
    <location>
        <begin position="6"/>
        <end position="25"/>
    </location>
</feature>
<dbReference type="Proteomes" id="UP000799537">
    <property type="component" value="Unassembled WGS sequence"/>
</dbReference>
<dbReference type="AlphaFoldDB" id="A0A6A6CAZ0"/>
<proteinExistence type="inferred from homology"/>
<evidence type="ECO:0000259" key="4">
    <source>
        <dbReference type="Pfam" id="PF01370"/>
    </source>
</evidence>
<accession>A0A6A6CAZ0</accession>
<dbReference type="RefSeq" id="XP_033665090.1">
    <property type="nucleotide sequence ID" value="XM_033807741.1"/>
</dbReference>
<dbReference type="PANTHER" id="PTHR10366:SF812">
    <property type="entry name" value="VPS9 DOMAIN-CONTAINING PROTEIN"/>
    <property type="match status" value="1"/>
</dbReference>
<reference evidence="5" key="1">
    <citation type="journal article" date="2020" name="Stud. Mycol.">
        <title>101 Dothideomycetes genomes: a test case for predicting lifestyles and emergence of pathogens.</title>
        <authorList>
            <person name="Haridas S."/>
            <person name="Albert R."/>
            <person name="Binder M."/>
            <person name="Bloem J."/>
            <person name="Labutti K."/>
            <person name="Salamov A."/>
            <person name="Andreopoulos B."/>
            <person name="Baker S."/>
            <person name="Barry K."/>
            <person name="Bills G."/>
            <person name="Bluhm B."/>
            <person name="Cannon C."/>
            <person name="Castanera R."/>
            <person name="Culley D."/>
            <person name="Daum C."/>
            <person name="Ezra D."/>
            <person name="Gonzalez J."/>
            <person name="Henrissat B."/>
            <person name="Kuo A."/>
            <person name="Liang C."/>
            <person name="Lipzen A."/>
            <person name="Lutzoni F."/>
            <person name="Magnuson J."/>
            <person name="Mondo S."/>
            <person name="Nolan M."/>
            <person name="Ohm R."/>
            <person name="Pangilinan J."/>
            <person name="Park H.-J."/>
            <person name="Ramirez L."/>
            <person name="Alfaro M."/>
            <person name="Sun H."/>
            <person name="Tritt A."/>
            <person name="Yoshinaga Y."/>
            <person name="Zwiers L.-H."/>
            <person name="Turgeon B."/>
            <person name="Goodwin S."/>
            <person name="Spatafora J."/>
            <person name="Crous P."/>
            <person name="Grigoriev I."/>
        </authorList>
    </citation>
    <scope>NUCLEOTIDE SEQUENCE</scope>
    <source>
        <strain evidence="5">ATCC 36951</strain>
    </source>
</reference>